<dbReference type="EMBL" id="NPIC01000003">
    <property type="protein sequence ID" value="RDL38168.1"/>
    <property type="molecule type" value="Genomic_DNA"/>
</dbReference>
<dbReference type="GeneID" id="43598450"/>
<dbReference type="AlphaFoldDB" id="A0A370TRP1"/>
<accession>A0A370TRP1</accession>
<comment type="caution">
    <text evidence="1">The sequence shown here is derived from an EMBL/GenBank/DDBJ whole genome shotgun (WGS) entry which is preliminary data.</text>
</comment>
<organism evidence="1 2">
    <name type="scientific">Venustampulla echinocandica</name>
    <dbReference type="NCBI Taxonomy" id="2656787"/>
    <lineage>
        <taxon>Eukaryota</taxon>
        <taxon>Fungi</taxon>
        <taxon>Dikarya</taxon>
        <taxon>Ascomycota</taxon>
        <taxon>Pezizomycotina</taxon>
        <taxon>Leotiomycetes</taxon>
        <taxon>Helotiales</taxon>
        <taxon>Pleuroascaceae</taxon>
        <taxon>Venustampulla</taxon>
    </lineage>
</organism>
<dbReference type="InterPro" id="IPR015813">
    <property type="entry name" value="Pyrv/PenolPyrv_kinase-like_dom"/>
</dbReference>
<name>A0A370TRP1_9HELO</name>
<sequence>MSAQNTLAAKLRSLHVPGKPILFTNVYDGASARAIAALPQTKALASASYAIAVAAGLADEDLTLDINLAGVRAIAIVAKEHGLPLTADFQDGYGEQLEEGIQKLLDLGVVGINLEDYDKTAKKMIPISEATERVRRVLAVAKNHGVPDFVVNARSDTLLHEGQVSDAIERGKAYLAAGATTAFVWGSPSRGGITKSEVVELVNGLEGRLNVILNTGAGGLPVSELAKIGVARISMGPALQFVAMKAYADAAEKLLLSQ</sequence>
<reference evidence="1 2" key="1">
    <citation type="journal article" date="2018" name="IMA Fungus">
        <title>IMA Genome-F 9: Draft genome sequence of Annulohypoxylon stygium, Aspergillus mulundensis, Berkeleyomyces basicola (syn. Thielaviopsis basicola), Ceratocystis smalleyi, two Cercospora beticola strains, Coleophoma cylindrospora, Fusarium fracticaudum, Phialophora cf. hyalina, and Morchella septimelata.</title>
        <authorList>
            <person name="Wingfield B.D."/>
            <person name="Bills G.F."/>
            <person name="Dong Y."/>
            <person name="Huang W."/>
            <person name="Nel W.J."/>
            <person name="Swalarsk-Parry B.S."/>
            <person name="Vaghefi N."/>
            <person name="Wilken P.M."/>
            <person name="An Z."/>
            <person name="de Beer Z.W."/>
            <person name="De Vos L."/>
            <person name="Chen L."/>
            <person name="Duong T.A."/>
            <person name="Gao Y."/>
            <person name="Hammerbacher A."/>
            <person name="Kikkert J.R."/>
            <person name="Li Y."/>
            <person name="Li H."/>
            <person name="Li K."/>
            <person name="Li Q."/>
            <person name="Liu X."/>
            <person name="Ma X."/>
            <person name="Naidoo K."/>
            <person name="Pethybridge S.J."/>
            <person name="Sun J."/>
            <person name="Steenkamp E.T."/>
            <person name="van der Nest M.A."/>
            <person name="van Wyk S."/>
            <person name="Wingfield M.J."/>
            <person name="Xiong C."/>
            <person name="Yue Q."/>
            <person name="Zhang X."/>
        </authorList>
    </citation>
    <scope>NUCLEOTIDE SEQUENCE [LARGE SCALE GENOMIC DNA]</scope>
    <source>
        <strain evidence="1 2">BP 5553</strain>
    </source>
</reference>
<dbReference type="InterPro" id="IPR039556">
    <property type="entry name" value="ICL/PEPM"/>
</dbReference>
<dbReference type="PANTHER" id="PTHR42905">
    <property type="entry name" value="PHOSPHOENOLPYRUVATE CARBOXYLASE"/>
    <property type="match status" value="1"/>
</dbReference>
<dbReference type="Gene3D" id="3.20.20.60">
    <property type="entry name" value="Phosphoenolpyruvate-binding domains"/>
    <property type="match status" value="1"/>
</dbReference>
<proteinExistence type="predicted"/>
<dbReference type="STRING" id="2656787.A0A370TRP1"/>
<dbReference type="CDD" id="cd00377">
    <property type="entry name" value="ICL_PEPM"/>
    <property type="match status" value="1"/>
</dbReference>
<dbReference type="PANTHER" id="PTHR42905:SF16">
    <property type="entry name" value="CARBOXYPHOSPHONOENOLPYRUVATE PHOSPHONOMUTASE-LIKE PROTEIN (AFU_ORTHOLOGUE AFUA_5G07230)"/>
    <property type="match status" value="1"/>
</dbReference>
<keyword evidence="2" id="KW-1185">Reference proteome</keyword>
<dbReference type="InterPro" id="IPR040442">
    <property type="entry name" value="Pyrv_kinase-like_dom_sf"/>
</dbReference>
<gene>
    <name evidence="1" type="ORF">BP5553_05601</name>
</gene>
<dbReference type="RefSeq" id="XP_031870824.1">
    <property type="nucleotide sequence ID" value="XM_032014224.1"/>
</dbReference>
<dbReference type="OrthoDB" id="429143at2759"/>
<dbReference type="Pfam" id="PF13714">
    <property type="entry name" value="PEP_mutase"/>
    <property type="match status" value="1"/>
</dbReference>
<dbReference type="Proteomes" id="UP000254866">
    <property type="component" value="Unassembled WGS sequence"/>
</dbReference>
<evidence type="ECO:0000313" key="2">
    <source>
        <dbReference type="Proteomes" id="UP000254866"/>
    </source>
</evidence>
<dbReference type="GO" id="GO:0003824">
    <property type="term" value="F:catalytic activity"/>
    <property type="evidence" value="ECO:0007669"/>
    <property type="project" value="InterPro"/>
</dbReference>
<evidence type="ECO:0008006" key="3">
    <source>
        <dbReference type="Google" id="ProtNLM"/>
    </source>
</evidence>
<protein>
    <recommendedName>
        <fullName evidence="3">Carboxyphosphonoenolpyruvate phosphonomutase-like protein</fullName>
    </recommendedName>
</protein>
<dbReference type="SUPFAM" id="SSF51621">
    <property type="entry name" value="Phosphoenolpyruvate/pyruvate domain"/>
    <property type="match status" value="1"/>
</dbReference>
<evidence type="ECO:0000313" key="1">
    <source>
        <dbReference type="EMBL" id="RDL38168.1"/>
    </source>
</evidence>